<feature type="transmembrane region" description="Helical" evidence="7">
    <location>
        <begin position="118"/>
        <end position="140"/>
    </location>
</feature>
<protein>
    <submittedName>
        <fullName evidence="9">Integral membrane protein</fullName>
    </submittedName>
</protein>
<evidence type="ECO:0000256" key="1">
    <source>
        <dbReference type="ARBA" id="ARBA00004141"/>
    </source>
</evidence>
<evidence type="ECO:0000256" key="4">
    <source>
        <dbReference type="ARBA" id="ARBA00023136"/>
    </source>
</evidence>
<dbReference type="InterPro" id="IPR049326">
    <property type="entry name" value="Rhodopsin_dom_fungi"/>
</dbReference>
<evidence type="ECO:0000256" key="2">
    <source>
        <dbReference type="ARBA" id="ARBA00022692"/>
    </source>
</evidence>
<evidence type="ECO:0000259" key="8">
    <source>
        <dbReference type="Pfam" id="PF20684"/>
    </source>
</evidence>
<feature type="transmembrane region" description="Helical" evidence="7">
    <location>
        <begin position="43"/>
        <end position="63"/>
    </location>
</feature>
<comment type="subcellular location">
    <subcellularLocation>
        <location evidence="1">Membrane</location>
        <topology evidence="1">Multi-pass membrane protein</topology>
    </subcellularLocation>
</comment>
<accession>A0ABR4P3P7</accession>
<keyword evidence="10" id="KW-1185">Reference proteome</keyword>
<feature type="compositionally biased region" description="Basic residues" evidence="6">
    <location>
        <begin position="337"/>
        <end position="352"/>
    </location>
</feature>
<evidence type="ECO:0000256" key="3">
    <source>
        <dbReference type="ARBA" id="ARBA00022989"/>
    </source>
</evidence>
<dbReference type="PANTHER" id="PTHR33048:SF96">
    <property type="entry name" value="INTEGRAL MEMBRANE PROTEIN"/>
    <property type="match status" value="1"/>
</dbReference>
<dbReference type="Proteomes" id="UP001629113">
    <property type="component" value="Unassembled WGS sequence"/>
</dbReference>
<feature type="transmembrane region" description="Helical" evidence="7">
    <location>
        <begin position="202"/>
        <end position="227"/>
    </location>
</feature>
<feature type="region of interest" description="Disordered" evidence="6">
    <location>
        <begin position="337"/>
        <end position="371"/>
    </location>
</feature>
<organism evidence="9 10">
    <name type="scientific">Phlyctema vagabunda</name>
    <dbReference type="NCBI Taxonomy" id="108571"/>
    <lineage>
        <taxon>Eukaryota</taxon>
        <taxon>Fungi</taxon>
        <taxon>Dikarya</taxon>
        <taxon>Ascomycota</taxon>
        <taxon>Pezizomycotina</taxon>
        <taxon>Leotiomycetes</taxon>
        <taxon>Helotiales</taxon>
        <taxon>Dermateaceae</taxon>
        <taxon>Phlyctema</taxon>
    </lineage>
</organism>
<feature type="transmembrane region" description="Helical" evidence="7">
    <location>
        <begin position="90"/>
        <end position="111"/>
    </location>
</feature>
<sequence length="371" mass="40633">MGSDIYGQQKFYGSFLAVCWITVLARAYVRVRIVRSFGYDDSLMIASLALFTVIVGLALRMVAVGLGRHAVTVPAAHVQEIIKIFYCEEIVYFAATVLGKLSIAIMLLRLAQSRTHRFIILGTAAFYTACGIAFVVVASLQCSPINRYWDPSVAGSCMSRDVFANLMYTNATISLVTDGIFAILPTFLIWNAKMNRRTKISVGVVLGLGISTSGVNIARMTFIKGLVNKTDPSYDLYPISFTSILEVALGITSASLATLRPLLRIITIKLNSWSSFFSLSDGGPGFEDGSEHSLSAPQGKEEEPILRAPKADVQEWFVTCLASQQQAMEDNEHLLAMRKARPSAGNKGHKYHSSQDLDLPPFLTESPVEQV</sequence>
<comment type="caution">
    <text evidence="9">The sequence shown here is derived from an EMBL/GenBank/DDBJ whole genome shotgun (WGS) entry which is preliminary data.</text>
</comment>
<evidence type="ECO:0000313" key="10">
    <source>
        <dbReference type="Proteomes" id="UP001629113"/>
    </source>
</evidence>
<keyword evidence="4 7" id="KW-0472">Membrane</keyword>
<name>A0ABR4P3P7_9HELO</name>
<dbReference type="PANTHER" id="PTHR33048">
    <property type="entry name" value="PTH11-LIKE INTEGRAL MEMBRANE PROTEIN (AFU_ORTHOLOGUE AFUA_5G11245)"/>
    <property type="match status" value="1"/>
</dbReference>
<feature type="transmembrane region" description="Helical" evidence="7">
    <location>
        <begin position="239"/>
        <end position="259"/>
    </location>
</feature>
<evidence type="ECO:0000256" key="6">
    <source>
        <dbReference type="SAM" id="MobiDB-lite"/>
    </source>
</evidence>
<dbReference type="EMBL" id="JBFCZG010000010">
    <property type="protein sequence ID" value="KAL3417896.1"/>
    <property type="molecule type" value="Genomic_DNA"/>
</dbReference>
<evidence type="ECO:0000256" key="7">
    <source>
        <dbReference type="SAM" id="Phobius"/>
    </source>
</evidence>
<feature type="transmembrane region" description="Helical" evidence="7">
    <location>
        <begin position="12"/>
        <end position="31"/>
    </location>
</feature>
<evidence type="ECO:0000256" key="5">
    <source>
        <dbReference type="ARBA" id="ARBA00038359"/>
    </source>
</evidence>
<dbReference type="InterPro" id="IPR052337">
    <property type="entry name" value="SAT4-like"/>
</dbReference>
<evidence type="ECO:0000313" key="9">
    <source>
        <dbReference type="EMBL" id="KAL3417896.1"/>
    </source>
</evidence>
<proteinExistence type="inferred from homology"/>
<reference evidence="9 10" key="1">
    <citation type="submission" date="2024-06" db="EMBL/GenBank/DDBJ databases">
        <title>Complete genome of Phlyctema vagabunda strain 19-DSS-EL-015.</title>
        <authorList>
            <person name="Fiorenzani C."/>
        </authorList>
    </citation>
    <scope>NUCLEOTIDE SEQUENCE [LARGE SCALE GENOMIC DNA]</scope>
    <source>
        <strain evidence="9 10">19-DSS-EL-015</strain>
    </source>
</reference>
<feature type="domain" description="Rhodopsin" evidence="8">
    <location>
        <begin position="25"/>
        <end position="264"/>
    </location>
</feature>
<keyword evidence="3 7" id="KW-1133">Transmembrane helix</keyword>
<dbReference type="Pfam" id="PF20684">
    <property type="entry name" value="Fung_rhodopsin"/>
    <property type="match status" value="1"/>
</dbReference>
<gene>
    <name evidence="9" type="ORF">PVAG01_10906</name>
</gene>
<feature type="transmembrane region" description="Helical" evidence="7">
    <location>
        <begin position="168"/>
        <end position="190"/>
    </location>
</feature>
<keyword evidence="2 7" id="KW-0812">Transmembrane</keyword>
<comment type="similarity">
    <text evidence="5">Belongs to the SAT4 family.</text>
</comment>